<evidence type="ECO:0000256" key="9">
    <source>
        <dbReference type="ARBA" id="ARBA00022748"/>
    </source>
</evidence>
<dbReference type="PANTHER" id="PTHR37531">
    <property type="entry name" value="HEME EXPORTER PROTEIN D"/>
    <property type="match status" value="1"/>
</dbReference>
<gene>
    <name evidence="13" type="ORF">TALK_19075</name>
</gene>
<organism evidence="13 14">
    <name type="scientific">Thalassospira alkalitolerans</name>
    <dbReference type="NCBI Taxonomy" id="1293890"/>
    <lineage>
        <taxon>Bacteria</taxon>
        <taxon>Pseudomonadati</taxon>
        <taxon>Pseudomonadota</taxon>
        <taxon>Alphaproteobacteria</taxon>
        <taxon>Rhodospirillales</taxon>
        <taxon>Thalassospiraceae</taxon>
        <taxon>Thalassospira</taxon>
    </lineage>
</organism>
<keyword evidence="8 12" id="KW-0812">Transmembrane</keyword>
<keyword evidence="9 12" id="KW-0201">Cytochrome c-type biogenesis</keyword>
<keyword evidence="7 12" id="KW-0997">Cell inner membrane</keyword>
<evidence type="ECO:0000256" key="6">
    <source>
        <dbReference type="ARBA" id="ARBA00022475"/>
    </source>
</evidence>
<evidence type="ECO:0000313" key="14">
    <source>
        <dbReference type="Proteomes" id="UP000193396"/>
    </source>
</evidence>
<evidence type="ECO:0000256" key="2">
    <source>
        <dbReference type="ARBA" id="ARBA00004377"/>
    </source>
</evidence>
<comment type="similarity">
    <text evidence="3 12">Belongs to the CcmD/CycX/HelD family.</text>
</comment>
<dbReference type="STRING" id="1293890.TALK_19075"/>
<reference evidence="13 14" key="1">
    <citation type="submission" date="2014-03" db="EMBL/GenBank/DDBJ databases">
        <title>The draft genome sequence of Thalassospira alkalitolerans JCM 18968.</title>
        <authorList>
            <person name="Lai Q."/>
            <person name="Shao Z."/>
        </authorList>
    </citation>
    <scope>NUCLEOTIDE SEQUENCE [LARGE SCALE GENOMIC DNA]</scope>
    <source>
        <strain evidence="13 14">JCM 18968</strain>
    </source>
</reference>
<feature type="transmembrane region" description="Helical" evidence="12">
    <location>
        <begin position="12"/>
        <end position="33"/>
    </location>
</feature>
<dbReference type="GO" id="GO:1903607">
    <property type="term" value="P:cytochrome c biosynthetic process"/>
    <property type="evidence" value="ECO:0007669"/>
    <property type="project" value="TreeGrafter"/>
</dbReference>
<accession>A0A1Y2L8U1</accession>
<dbReference type="InterPro" id="IPR007078">
    <property type="entry name" value="Haem_export_protD_CcmD"/>
</dbReference>
<dbReference type="Proteomes" id="UP000193396">
    <property type="component" value="Unassembled WGS sequence"/>
</dbReference>
<comment type="subcellular location">
    <subcellularLocation>
        <location evidence="2 12">Cell inner membrane</location>
        <topology evidence="2 12">Single-pass membrane protein</topology>
    </subcellularLocation>
</comment>
<evidence type="ECO:0000256" key="4">
    <source>
        <dbReference type="ARBA" id="ARBA00016461"/>
    </source>
</evidence>
<evidence type="ECO:0000256" key="11">
    <source>
        <dbReference type="ARBA" id="ARBA00023136"/>
    </source>
</evidence>
<evidence type="ECO:0000256" key="12">
    <source>
        <dbReference type="RuleBase" id="RU363101"/>
    </source>
</evidence>
<keyword evidence="11 12" id="KW-0472">Membrane</keyword>
<dbReference type="InterPro" id="IPR052075">
    <property type="entry name" value="Heme_exporter_D"/>
</dbReference>
<comment type="function">
    <text evidence="1 12">Required for the export of heme to the periplasm for the biogenesis of c-type cytochromes.</text>
</comment>
<evidence type="ECO:0000256" key="3">
    <source>
        <dbReference type="ARBA" id="ARBA00008741"/>
    </source>
</evidence>
<dbReference type="GO" id="GO:0017004">
    <property type="term" value="P:cytochrome complex assembly"/>
    <property type="evidence" value="ECO:0007669"/>
    <property type="project" value="UniProtKB-KW"/>
</dbReference>
<keyword evidence="14" id="KW-1185">Reference proteome</keyword>
<dbReference type="RefSeq" id="WP_085620752.1">
    <property type="nucleotide sequence ID" value="NZ_CAXBPE010000006.1"/>
</dbReference>
<protein>
    <recommendedName>
        <fullName evidence="4 12">Heme exporter protein D</fullName>
    </recommendedName>
</protein>
<dbReference type="GO" id="GO:0005886">
    <property type="term" value="C:plasma membrane"/>
    <property type="evidence" value="ECO:0007669"/>
    <property type="project" value="UniProtKB-SubCell"/>
</dbReference>
<dbReference type="EMBL" id="JFKB01000019">
    <property type="protein sequence ID" value="OSQ44382.1"/>
    <property type="molecule type" value="Genomic_DNA"/>
</dbReference>
<dbReference type="AlphaFoldDB" id="A0A1Y2L8U1"/>
<name>A0A1Y2L8U1_9PROT</name>
<keyword evidence="6 12" id="KW-1003">Cell membrane</keyword>
<comment type="caution">
    <text evidence="13">The sequence shown here is derived from an EMBL/GenBank/DDBJ whole genome shotgun (WGS) entry which is preliminary data.</text>
</comment>
<evidence type="ECO:0000256" key="1">
    <source>
        <dbReference type="ARBA" id="ARBA00002442"/>
    </source>
</evidence>
<dbReference type="GO" id="GO:0015886">
    <property type="term" value="P:heme transport"/>
    <property type="evidence" value="ECO:0007669"/>
    <property type="project" value="InterPro"/>
</dbReference>
<evidence type="ECO:0000256" key="10">
    <source>
        <dbReference type="ARBA" id="ARBA00022989"/>
    </source>
</evidence>
<keyword evidence="10 12" id="KW-1133">Transmembrane helix</keyword>
<evidence type="ECO:0000313" key="13">
    <source>
        <dbReference type="EMBL" id="OSQ44382.1"/>
    </source>
</evidence>
<evidence type="ECO:0000256" key="8">
    <source>
        <dbReference type="ARBA" id="ARBA00022692"/>
    </source>
</evidence>
<dbReference type="OrthoDB" id="9815607at2"/>
<sequence>MSEFFSMGGYGSYIWASYGIAAISLIVLLITTLRGLGQSRTELDQLETVLKSRRPRRVRPKDQTS</sequence>
<dbReference type="NCBIfam" id="TIGR03141">
    <property type="entry name" value="cytochro_ccmD"/>
    <property type="match status" value="1"/>
</dbReference>
<evidence type="ECO:0000256" key="7">
    <source>
        <dbReference type="ARBA" id="ARBA00022519"/>
    </source>
</evidence>
<keyword evidence="5 12" id="KW-0813">Transport</keyword>
<dbReference type="Pfam" id="PF04995">
    <property type="entry name" value="CcmD"/>
    <property type="match status" value="1"/>
</dbReference>
<evidence type="ECO:0000256" key="5">
    <source>
        <dbReference type="ARBA" id="ARBA00022448"/>
    </source>
</evidence>
<proteinExistence type="inferred from homology"/>
<dbReference type="PANTHER" id="PTHR37531:SF1">
    <property type="entry name" value="HEME EXPORTER PROTEIN D"/>
    <property type="match status" value="1"/>
</dbReference>